<dbReference type="InterPro" id="IPR003439">
    <property type="entry name" value="ABC_transporter-like_ATP-bd"/>
</dbReference>
<dbReference type="InterPro" id="IPR003593">
    <property type="entry name" value="AAA+_ATPase"/>
</dbReference>
<gene>
    <name evidence="5" type="ORF">AVDCRST_MAG35-2002</name>
</gene>
<keyword evidence="1" id="KW-0547">Nucleotide-binding</keyword>
<dbReference type="Gene3D" id="3.40.50.300">
    <property type="entry name" value="P-loop containing nucleotide triphosphate hydrolases"/>
    <property type="match status" value="1"/>
</dbReference>
<reference evidence="5" key="1">
    <citation type="submission" date="2020-02" db="EMBL/GenBank/DDBJ databases">
        <authorList>
            <person name="Meier V. D."/>
        </authorList>
    </citation>
    <scope>NUCLEOTIDE SEQUENCE</scope>
    <source>
        <strain evidence="5">AVDCRST_MAG35</strain>
    </source>
</reference>
<dbReference type="SMART" id="SM00382">
    <property type="entry name" value="AAA"/>
    <property type="match status" value="1"/>
</dbReference>
<evidence type="ECO:0000259" key="4">
    <source>
        <dbReference type="PROSITE" id="PS50893"/>
    </source>
</evidence>
<dbReference type="Pfam" id="PF00005">
    <property type="entry name" value="ABC_tran"/>
    <property type="match status" value="1"/>
</dbReference>
<keyword evidence="2" id="KW-0067">ATP-binding</keyword>
<feature type="region of interest" description="Disordered" evidence="3">
    <location>
        <begin position="49"/>
        <end position="69"/>
    </location>
</feature>
<dbReference type="GO" id="GO:0042626">
    <property type="term" value="F:ATPase-coupled transmembrane transporter activity"/>
    <property type="evidence" value="ECO:0007669"/>
    <property type="project" value="TreeGrafter"/>
</dbReference>
<dbReference type="EMBL" id="CADCUY010000425">
    <property type="protein sequence ID" value="CAA9421270.1"/>
    <property type="molecule type" value="Genomic_DNA"/>
</dbReference>
<dbReference type="AlphaFoldDB" id="A0A6J4PTE2"/>
<sequence length="241" mass="24860">GWDPARPPALDGVDLDLPPGARVAVLGRSGSGKSTLGAVRVRLLDPRAGSARRTAGGSDGGAAGPAGEGDGVDLLAVAGDEVRRRVQLVGDEVDHVFASTLREGLRLARPGADDADLVAALEAVRLGPWLAGLPRGLDTWLGEAGSTVSGGERRRLATALALLADPDVLVLDEPTEGLDEPTAEALVADLLGSTARAGRAPGRPPRTVLLLTHRREGLDQVDAVHELRDGRLVPARELARA</sequence>
<protein>
    <submittedName>
        <fullName evidence="5">Efflux ABC transporter for glutathione/L-cysteine, essential for assembly of bd-type respiratory oxidases &gt; CydC subunit</fullName>
    </submittedName>
</protein>
<dbReference type="InterPro" id="IPR039421">
    <property type="entry name" value="Type_1_exporter"/>
</dbReference>
<evidence type="ECO:0000256" key="2">
    <source>
        <dbReference type="ARBA" id="ARBA00022840"/>
    </source>
</evidence>
<name>A0A6J4PTE2_9ACTN</name>
<dbReference type="GO" id="GO:0016887">
    <property type="term" value="F:ATP hydrolysis activity"/>
    <property type="evidence" value="ECO:0007669"/>
    <property type="project" value="InterPro"/>
</dbReference>
<feature type="compositionally biased region" description="Gly residues" evidence="3">
    <location>
        <begin position="57"/>
        <end position="69"/>
    </location>
</feature>
<dbReference type="InterPro" id="IPR027417">
    <property type="entry name" value="P-loop_NTPase"/>
</dbReference>
<dbReference type="SUPFAM" id="SSF52540">
    <property type="entry name" value="P-loop containing nucleoside triphosphate hydrolases"/>
    <property type="match status" value="1"/>
</dbReference>
<dbReference type="PANTHER" id="PTHR24221:SF654">
    <property type="entry name" value="ATP-BINDING CASSETTE SUB-FAMILY B MEMBER 6"/>
    <property type="match status" value="1"/>
</dbReference>
<feature type="non-terminal residue" evidence="5">
    <location>
        <position position="1"/>
    </location>
</feature>
<dbReference type="GO" id="GO:0005524">
    <property type="term" value="F:ATP binding"/>
    <property type="evidence" value="ECO:0007669"/>
    <property type="project" value="UniProtKB-KW"/>
</dbReference>
<accession>A0A6J4PTE2</accession>
<dbReference type="PROSITE" id="PS50893">
    <property type="entry name" value="ABC_TRANSPORTER_2"/>
    <property type="match status" value="1"/>
</dbReference>
<evidence type="ECO:0000313" key="5">
    <source>
        <dbReference type="EMBL" id="CAA9421270.1"/>
    </source>
</evidence>
<dbReference type="PANTHER" id="PTHR24221">
    <property type="entry name" value="ATP-BINDING CASSETTE SUB-FAMILY B"/>
    <property type="match status" value="1"/>
</dbReference>
<organism evidence="5">
    <name type="scientific">uncultured Quadrisphaera sp</name>
    <dbReference type="NCBI Taxonomy" id="904978"/>
    <lineage>
        <taxon>Bacteria</taxon>
        <taxon>Bacillati</taxon>
        <taxon>Actinomycetota</taxon>
        <taxon>Actinomycetes</taxon>
        <taxon>Kineosporiales</taxon>
        <taxon>Kineosporiaceae</taxon>
        <taxon>Quadrisphaera</taxon>
        <taxon>environmental samples</taxon>
    </lineage>
</organism>
<evidence type="ECO:0000256" key="1">
    <source>
        <dbReference type="ARBA" id="ARBA00022741"/>
    </source>
</evidence>
<proteinExistence type="predicted"/>
<evidence type="ECO:0000256" key="3">
    <source>
        <dbReference type="SAM" id="MobiDB-lite"/>
    </source>
</evidence>
<feature type="domain" description="ABC transporter" evidence="4">
    <location>
        <begin position="2"/>
        <end position="241"/>
    </location>
</feature>